<evidence type="ECO:0000256" key="1">
    <source>
        <dbReference type="SAM" id="MobiDB-lite"/>
    </source>
</evidence>
<keyword evidence="3" id="KW-1185">Reference proteome</keyword>
<protein>
    <submittedName>
        <fullName evidence="2">Uncharacterized protein</fullName>
    </submittedName>
</protein>
<evidence type="ECO:0000313" key="3">
    <source>
        <dbReference type="Proteomes" id="UP001500902"/>
    </source>
</evidence>
<reference evidence="3" key="1">
    <citation type="journal article" date="2019" name="Int. J. Syst. Evol. Microbiol.">
        <title>The Global Catalogue of Microorganisms (GCM) 10K type strain sequencing project: providing services to taxonomists for standard genome sequencing and annotation.</title>
        <authorList>
            <consortium name="The Broad Institute Genomics Platform"/>
            <consortium name="The Broad Institute Genome Sequencing Center for Infectious Disease"/>
            <person name="Wu L."/>
            <person name="Ma J."/>
        </authorList>
    </citation>
    <scope>NUCLEOTIDE SEQUENCE [LARGE SCALE GENOMIC DNA]</scope>
    <source>
        <strain evidence="3">JCM 16904</strain>
    </source>
</reference>
<feature type="compositionally biased region" description="Acidic residues" evidence="1">
    <location>
        <begin position="34"/>
        <end position="43"/>
    </location>
</feature>
<dbReference type="EMBL" id="BAAAZP010000101">
    <property type="protein sequence ID" value="GAA3684023.1"/>
    <property type="molecule type" value="Genomic_DNA"/>
</dbReference>
<sequence length="43" mass="4733">MTRLIVGSTDGPAPYKSMEERNEADPAVPREAFDDVVDDLLDP</sequence>
<accession>A0ABP7CD65</accession>
<proteinExistence type="predicted"/>
<name>A0ABP7CD65_9ACTN</name>
<dbReference type="RefSeq" id="WP_344884386.1">
    <property type="nucleotide sequence ID" value="NZ_BAAAZP010000101.1"/>
</dbReference>
<gene>
    <name evidence="2" type="ORF">GCM10022224_055820</name>
</gene>
<evidence type="ECO:0000313" key="2">
    <source>
        <dbReference type="EMBL" id="GAA3684023.1"/>
    </source>
</evidence>
<feature type="region of interest" description="Disordered" evidence="1">
    <location>
        <begin position="1"/>
        <end position="43"/>
    </location>
</feature>
<comment type="caution">
    <text evidence="2">The sequence shown here is derived from an EMBL/GenBank/DDBJ whole genome shotgun (WGS) entry which is preliminary data.</text>
</comment>
<organism evidence="2 3">
    <name type="scientific">Nonomuraea antimicrobica</name>
    <dbReference type="NCBI Taxonomy" id="561173"/>
    <lineage>
        <taxon>Bacteria</taxon>
        <taxon>Bacillati</taxon>
        <taxon>Actinomycetota</taxon>
        <taxon>Actinomycetes</taxon>
        <taxon>Streptosporangiales</taxon>
        <taxon>Streptosporangiaceae</taxon>
        <taxon>Nonomuraea</taxon>
    </lineage>
</organism>
<dbReference type="Proteomes" id="UP001500902">
    <property type="component" value="Unassembled WGS sequence"/>
</dbReference>